<evidence type="ECO:0000313" key="2">
    <source>
        <dbReference type="EMBL" id="SVB20251.1"/>
    </source>
</evidence>
<feature type="non-terminal residue" evidence="2">
    <location>
        <position position="1"/>
    </location>
</feature>
<keyword evidence="1" id="KW-1133">Transmembrane helix</keyword>
<protein>
    <submittedName>
        <fullName evidence="2">Uncharacterized protein</fullName>
    </submittedName>
</protein>
<keyword evidence="1" id="KW-0812">Transmembrane</keyword>
<gene>
    <name evidence="2" type="ORF">METZ01_LOCUS173105</name>
</gene>
<dbReference type="EMBL" id="UINC01032496">
    <property type="protein sequence ID" value="SVB20251.1"/>
    <property type="molecule type" value="Genomic_DNA"/>
</dbReference>
<accession>A0A382C3E7</accession>
<dbReference type="AlphaFoldDB" id="A0A382C3E7"/>
<sequence>VRILIYIALFILVVLLLWWVIRLFRNRRMLPALLNLFSLVTRFVSPYILIRMILNLIKKLKGF</sequence>
<keyword evidence="1" id="KW-0472">Membrane</keyword>
<proteinExistence type="predicted"/>
<reference evidence="2" key="1">
    <citation type="submission" date="2018-05" db="EMBL/GenBank/DDBJ databases">
        <authorList>
            <person name="Lanie J.A."/>
            <person name="Ng W.-L."/>
            <person name="Kazmierczak K.M."/>
            <person name="Andrzejewski T.M."/>
            <person name="Davidsen T.M."/>
            <person name="Wayne K.J."/>
            <person name="Tettelin H."/>
            <person name="Glass J.I."/>
            <person name="Rusch D."/>
            <person name="Podicherti R."/>
            <person name="Tsui H.-C.T."/>
            <person name="Winkler M.E."/>
        </authorList>
    </citation>
    <scope>NUCLEOTIDE SEQUENCE</scope>
</reference>
<name>A0A382C3E7_9ZZZZ</name>
<organism evidence="2">
    <name type="scientific">marine metagenome</name>
    <dbReference type="NCBI Taxonomy" id="408172"/>
    <lineage>
        <taxon>unclassified sequences</taxon>
        <taxon>metagenomes</taxon>
        <taxon>ecological metagenomes</taxon>
    </lineage>
</organism>
<evidence type="ECO:0000256" key="1">
    <source>
        <dbReference type="SAM" id="Phobius"/>
    </source>
</evidence>
<feature type="transmembrane region" description="Helical" evidence="1">
    <location>
        <begin position="6"/>
        <end position="24"/>
    </location>
</feature>
<feature type="transmembrane region" description="Helical" evidence="1">
    <location>
        <begin position="36"/>
        <end position="57"/>
    </location>
</feature>